<keyword evidence="3" id="KW-1185">Reference proteome</keyword>
<dbReference type="GeneID" id="80889542"/>
<organism evidence="2 3">
    <name type="scientific">Akanthomyces muscarius</name>
    <name type="common">Entomopathogenic fungus</name>
    <name type="synonym">Lecanicillium muscarium</name>
    <dbReference type="NCBI Taxonomy" id="2231603"/>
    <lineage>
        <taxon>Eukaryota</taxon>
        <taxon>Fungi</taxon>
        <taxon>Dikarya</taxon>
        <taxon>Ascomycota</taxon>
        <taxon>Pezizomycotina</taxon>
        <taxon>Sordariomycetes</taxon>
        <taxon>Hypocreomycetidae</taxon>
        <taxon>Hypocreales</taxon>
        <taxon>Cordycipitaceae</taxon>
        <taxon>Akanthomyces</taxon>
    </lineage>
</organism>
<feature type="region of interest" description="Disordered" evidence="1">
    <location>
        <begin position="25"/>
        <end position="51"/>
    </location>
</feature>
<evidence type="ECO:0000313" key="3">
    <source>
        <dbReference type="Proteomes" id="UP001144673"/>
    </source>
</evidence>
<comment type="caution">
    <text evidence="2">The sequence shown here is derived from an EMBL/GenBank/DDBJ whole genome shotgun (WGS) entry which is preliminary data.</text>
</comment>
<dbReference type="Proteomes" id="UP001144673">
    <property type="component" value="Chromosome 3"/>
</dbReference>
<name>A0A9W8Q6Z2_AKAMU</name>
<dbReference type="EMBL" id="JAJHUN010000010">
    <property type="protein sequence ID" value="KAJ4147882.1"/>
    <property type="molecule type" value="Genomic_DNA"/>
</dbReference>
<accession>A0A9W8Q6Z2</accession>
<reference evidence="2" key="1">
    <citation type="journal article" date="2023" name="Access Microbiol">
        <title>De-novo genome assembly for Akanthomyces muscarius, a biocontrol agent of insect agricultural pests.</title>
        <authorList>
            <person name="Erdos Z."/>
            <person name="Studholme D.J."/>
            <person name="Raymond B."/>
            <person name="Sharma M."/>
        </authorList>
    </citation>
    <scope>NUCLEOTIDE SEQUENCE</scope>
    <source>
        <strain evidence="2">Ve6</strain>
    </source>
</reference>
<dbReference type="AlphaFoldDB" id="A0A9W8Q6Z2"/>
<dbReference type="RefSeq" id="XP_056050823.1">
    <property type="nucleotide sequence ID" value="XM_056193826.1"/>
</dbReference>
<evidence type="ECO:0000313" key="2">
    <source>
        <dbReference type="EMBL" id="KAJ4147882.1"/>
    </source>
</evidence>
<gene>
    <name evidence="2" type="ORF">LMH87_002383</name>
</gene>
<dbReference type="KEGG" id="amus:LMH87_002383"/>
<protein>
    <submittedName>
        <fullName evidence="2">Uncharacterized protein</fullName>
    </submittedName>
</protein>
<evidence type="ECO:0000256" key="1">
    <source>
        <dbReference type="SAM" id="MobiDB-lite"/>
    </source>
</evidence>
<sequence length="95" mass="10521">MLSLPSPVVSTTPPCHLLSILRLQRASRRGKTPHNSPEYTPIPSPPRAPSMHNRKLPCLLCTNLSGTLMQVIGTPFHQLSKSEAIPPRTDHLLQR</sequence>
<proteinExistence type="predicted"/>